<proteinExistence type="predicted"/>
<name>A0A2U1MQ39_ARTAN</name>
<comment type="caution">
    <text evidence="1">The sequence shown here is derived from an EMBL/GenBank/DDBJ whole genome shotgun (WGS) entry which is preliminary data.</text>
</comment>
<evidence type="ECO:0000313" key="2">
    <source>
        <dbReference type="Proteomes" id="UP000245207"/>
    </source>
</evidence>
<dbReference type="Proteomes" id="UP000245207">
    <property type="component" value="Unassembled WGS sequence"/>
</dbReference>
<sequence>MSPGSIEAMSPMSGIRVSKVNRSNSVGLWSEWGSSSGELDWAVNKEEPKLSFFLSPLEETPHVVEGAVYDDDGSSLKNELEQMGQSTFLGWTEPAGSWCGST</sequence>
<evidence type="ECO:0000313" key="1">
    <source>
        <dbReference type="EMBL" id="PWA63370.1"/>
    </source>
</evidence>
<reference evidence="1 2" key="1">
    <citation type="journal article" date="2018" name="Mol. Plant">
        <title>The genome of Artemisia annua provides insight into the evolution of Asteraceae family and artemisinin biosynthesis.</title>
        <authorList>
            <person name="Shen Q."/>
            <person name="Zhang L."/>
            <person name="Liao Z."/>
            <person name="Wang S."/>
            <person name="Yan T."/>
            <person name="Shi P."/>
            <person name="Liu M."/>
            <person name="Fu X."/>
            <person name="Pan Q."/>
            <person name="Wang Y."/>
            <person name="Lv Z."/>
            <person name="Lu X."/>
            <person name="Zhang F."/>
            <person name="Jiang W."/>
            <person name="Ma Y."/>
            <person name="Chen M."/>
            <person name="Hao X."/>
            <person name="Li L."/>
            <person name="Tang Y."/>
            <person name="Lv G."/>
            <person name="Zhou Y."/>
            <person name="Sun X."/>
            <person name="Brodelius P.E."/>
            <person name="Rose J.K.C."/>
            <person name="Tang K."/>
        </authorList>
    </citation>
    <scope>NUCLEOTIDE SEQUENCE [LARGE SCALE GENOMIC DNA]</scope>
    <source>
        <strain evidence="2">cv. Huhao1</strain>
        <tissue evidence="1">Leaf</tissue>
    </source>
</reference>
<gene>
    <name evidence="1" type="ORF">CTI12_AA329520</name>
</gene>
<protein>
    <submittedName>
        <fullName evidence="1">Uncharacterized protein</fullName>
    </submittedName>
</protein>
<dbReference type="EMBL" id="PKPP01004652">
    <property type="protein sequence ID" value="PWA63370.1"/>
    <property type="molecule type" value="Genomic_DNA"/>
</dbReference>
<dbReference type="AlphaFoldDB" id="A0A2U1MQ39"/>
<keyword evidence="2" id="KW-1185">Reference proteome</keyword>
<accession>A0A2U1MQ39</accession>
<organism evidence="1 2">
    <name type="scientific">Artemisia annua</name>
    <name type="common">Sweet wormwood</name>
    <dbReference type="NCBI Taxonomy" id="35608"/>
    <lineage>
        <taxon>Eukaryota</taxon>
        <taxon>Viridiplantae</taxon>
        <taxon>Streptophyta</taxon>
        <taxon>Embryophyta</taxon>
        <taxon>Tracheophyta</taxon>
        <taxon>Spermatophyta</taxon>
        <taxon>Magnoliopsida</taxon>
        <taxon>eudicotyledons</taxon>
        <taxon>Gunneridae</taxon>
        <taxon>Pentapetalae</taxon>
        <taxon>asterids</taxon>
        <taxon>campanulids</taxon>
        <taxon>Asterales</taxon>
        <taxon>Asteraceae</taxon>
        <taxon>Asteroideae</taxon>
        <taxon>Anthemideae</taxon>
        <taxon>Artemisiinae</taxon>
        <taxon>Artemisia</taxon>
    </lineage>
</organism>